<keyword evidence="5" id="KW-0029">Amino-acid transport</keyword>
<evidence type="ECO:0000256" key="1">
    <source>
        <dbReference type="ARBA" id="ARBA00004651"/>
    </source>
</evidence>
<feature type="transmembrane region" description="Helical" evidence="9">
    <location>
        <begin position="224"/>
        <end position="249"/>
    </location>
</feature>
<dbReference type="GO" id="GO:0006865">
    <property type="term" value="P:amino acid transport"/>
    <property type="evidence" value="ECO:0007669"/>
    <property type="project" value="UniProtKB-KW"/>
</dbReference>
<dbReference type="EMBL" id="JACHGT010000012">
    <property type="protein sequence ID" value="MBB6037293.1"/>
    <property type="molecule type" value="Genomic_DNA"/>
</dbReference>
<evidence type="ECO:0000256" key="4">
    <source>
        <dbReference type="ARBA" id="ARBA00022692"/>
    </source>
</evidence>
<dbReference type="PANTHER" id="PTHR11795">
    <property type="entry name" value="BRANCHED-CHAIN AMINO ACID TRANSPORT SYSTEM PERMEASE PROTEIN LIVH"/>
    <property type="match status" value="1"/>
</dbReference>
<dbReference type="RefSeq" id="WP_203686801.1">
    <property type="nucleotide sequence ID" value="NZ_BONT01000081.1"/>
</dbReference>
<dbReference type="GO" id="GO:0005886">
    <property type="term" value="C:plasma membrane"/>
    <property type="evidence" value="ECO:0007669"/>
    <property type="project" value="UniProtKB-SubCell"/>
</dbReference>
<gene>
    <name evidence="10" type="ORF">HNR73_005169</name>
</gene>
<keyword evidence="11" id="KW-1185">Reference proteome</keyword>
<keyword evidence="4 9" id="KW-0812">Transmembrane</keyword>
<feature type="transmembrane region" description="Helical" evidence="9">
    <location>
        <begin position="256"/>
        <end position="277"/>
    </location>
</feature>
<dbReference type="PANTHER" id="PTHR11795:SF442">
    <property type="entry name" value="ABC TRANSPORTER ATP-BINDING PROTEIN"/>
    <property type="match status" value="1"/>
</dbReference>
<reference evidence="10 11" key="1">
    <citation type="submission" date="2020-08" db="EMBL/GenBank/DDBJ databases">
        <title>Genomic Encyclopedia of Type Strains, Phase IV (KMG-IV): sequencing the most valuable type-strain genomes for metagenomic binning, comparative biology and taxonomic classification.</title>
        <authorList>
            <person name="Goeker M."/>
        </authorList>
    </citation>
    <scope>NUCLEOTIDE SEQUENCE [LARGE SCALE GENOMIC DNA]</scope>
    <source>
        <strain evidence="10 11">YIM 65646</strain>
    </source>
</reference>
<accession>A0A841FR40</accession>
<keyword evidence="3" id="KW-1003">Cell membrane</keyword>
<name>A0A841FR40_9ACTN</name>
<keyword evidence="6 9" id="KW-1133">Transmembrane helix</keyword>
<evidence type="ECO:0000256" key="5">
    <source>
        <dbReference type="ARBA" id="ARBA00022970"/>
    </source>
</evidence>
<comment type="subcellular location">
    <subcellularLocation>
        <location evidence="1">Cell membrane</location>
        <topology evidence="1">Multi-pass membrane protein</topology>
    </subcellularLocation>
</comment>
<feature type="transmembrane region" description="Helical" evidence="9">
    <location>
        <begin position="188"/>
        <end position="212"/>
    </location>
</feature>
<evidence type="ECO:0000313" key="11">
    <source>
        <dbReference type="Proteomes" id="UP000548476"/>
    </source>
</evidence>
<protein>
    <submittedName>
        <fullName evidence="10">Branched-subunit amino acid ABC-type transport system permease component</fullName>
    </submittedName>
</protein>
<keyword evidence="7 9" id="KW-0472">Membrane</keyword>
<dbReference type="Pfam" id="PF02653">
    <property type="entry name" value="BPD_transp_2"/>
    <property type="match status" value="1"/>
</dbReference>
<dbReference type="InterPro" id="IPR052157">
    <property type="entry name" value="BCAA_transport_permease"/>
</dbReference>
<evidence type="ECO:0000256" key="6">
    <source>
        <dbReference type="ARBA" id="ARBA00022989"/>
    </source>
</evidence>
<feature type="transmembrane region" description="Helical" evidence="9">
    <location>
        <begin position="141"/>
        <end position="160"/>
    </location>
</feature>
<evidence type="ECO:0000256" key="7">
    <source>
        <dbReference type="ARBA" id="ARBA00023136"/>
    </source>
</evidence>
<evidence type="ECO:0000256" key="8">
    <source>
        <dbReference type="ARBA" id="ARBA00037998"/>
    </source>
</evidence>
<feature type="transmembrane region" description="Helical" evidence="9">
    <location>
        <begin position="96"/>
        <end position="114"/>
    </location>
</feature>
<dbReference type="Proteomes" id="UP000548476">
    <property type="component" value="Unassembled WGS sequence"/>
</dbReference>
<dbReference type="AlphaFoldDB" id="A0A841FR40"/>
<organism evidence="10 11">
    <name type="scientific">Phytomonospora endophytica</name>
    <dbReference type="NCBI Taxonomy" id="714109"/>
    <lineage>
        <taxon>Bacteria</taxon>
        <taxon>Bacillati</taxon>
        <taxon>Actinomycetota</taxon>
        <taxon>Actinomycetes</taxon>
        <taxon>Micromonosporales</taxon>
        <taxon>Micromonosporaceae</taxon>
        <taxon>Phytomonospora</taxon>
    </lineage>
</organism>
<evidence type="ECO:0000256" key="2">
    <source>
        <dbReference type="ARBA" id="ARBA00022448"/>
    </source>
</evidence>
<comment type="similarity">
    <text evidence="8">Belongs to the binding-protein-dependent transport system permease family. LivHM subfamily.</text>
</comment>
<evidence type="ECO:0000256" key="9">
    <source>
        <dbReference type="SAM" id="Phobius"/>
    </source>
</evidence>
<feature type="transmembrane region" description="Helical" evidence="9">
    <location>
        <begin position="12"/>
        <end position="39"/>
    </location>
</feature>
<evidence type="ECO:0000256" key="3">
    <source>
        <dbReference type="ARBA" id="ARBA00022475"/>
    </source>
</evidence>
<dbReference type="CDD" id="cd06582">
    <property type="entry name" value="TM_PBP1_LivH_like"/>
    <property type="match status" value="1"/>
</dbReference>
<evidence type="ECO:0000313" key="10">
    <source>
        <dbReference type="EMBL" id="MBB6037293.1"/>
    </source>
</evidence>
<dbReference type="InterPro" id="IPR001851">
    <property type="entry name" value="ABC_transp_permease"/>
</dbReference>
<comment type="caution">
    <text evidence="10">The sequence shown here is derived from an EMBL/GenBank/DDBJ whole genome shotgun (WGS) entry which is preliminary data.</text>
</comment>
<dbReference type="GO" id="GO:0022857">
    <property type="term" value="F:transmembrane transporter activity"/>
    <property type="evidence" value="ECO:0007669"/>
    <property type="project" value="InterPro"/>
</dbReference>
<feature type="transmembrane region" description="Helical" evidence="9">
    <location>
        <begin position="59"/>
        <end position="84"/>
    </location>
</feature>
<keyword evidence="2" id="KW-0813">Transport</keyword>
<proteinExistence type="inferred from homology"/>
<sequence length="287" mass="28375">MIDAYLIPAVNGLAYGLLLFTVAAGLTLIFGVADVLNLAHGTVYVAGGYVAVSVSDGTWAGLGLGVLAGAAAGLVSGAVLWAALTPLSGRGHLTQALLTFGIALAGGALLEKAFGADELRPVLPAALDGSVDLAGHRFPTYRLLFIAVAAVLAVAGWLVITRTRVGARVRAVVDDRDMVAALGVDPRVVLAAVLAVGGALAGVAGALGAPILGPGPSTAPQTLLLSLIVVVVGGLGSIGGAFLAAIAVGQVQSLGVVLLPSVSPYLLFAAMAVALLVRGWRGRGVTA</sequence>